<reference evidence="7" key="1">
    <citation type="submission" date="2020-11" db="EMBL/GenBank/DDBJ databases">
        <authorList>
            <consortium name="DOE Joint Genome Institute"/>
            <person name="Ahrendt S."/>
            <person name="Riley R."/>
            <person name="Andreopoulos W."/>
            <person name="Labutti K."/>
            <person name="Pangilinan J."/>
            <person name="Ruiz-Duenas F.J."/>
            <person name="Barrasa J.M."/>
            <person name="Sanchez-Garcia M."/>
            <person name="Camarero S."/>
            <person name="Miyauchi S."/>
            <person name="Serrano A."/>
            <person name="Linde D."/>
            <person name="Babiker R."/>
            <person name="Drula E."/>
            <person name="Ayuso-Fernandez I."/>
            <person name="Pacheco R."/>
            <person name="Padilla G."/>
            <person name="Ferreira P."/>
            <person name="Barriuso J."/>
            <person name="Kellner H."/>
            <person name="Castanera R."/>
            <person name="Alfaro M."/>
            <person name="Ramirez L."/>
            <person name="Pisabarro A.G."/>
            <person name="Kuo A."/>
            <person name="Tritt A."/>
            <person name="Lipzen A."/>
            <person name="He G."/>
            <person name="Yan M."/>
            <person name="Ng V."/>
            <person name="Cullen D."/>
            <person name="Martin F."/>
            <person name="Rosso M.-N."/>
            <person name="Henrissat B."/>
            <person name="Hibbett D."/>
            <person name="Martinez A.T."/>
            <person name="Grigoriev I.V."/>
        </authorList>
    </citation>
    <scope>NUCLEOTIDE SEQUENCE</scope>
    <source>
        <strain evidence="7">CBS 247.69</strain>
    </source>
</reference>
<name>A0A9P5YIE1_9AGAR</name>
<dbReference type="GO" id="GO:0003924">
    <property type="term" value="F:GTPase activity"/>
    <property type="evidence" value="ECO:0007669"/>
    <property type="project" value="InterPro"/>
</dbReference>
<evidence type="ECO:0000256" key="4">
    <source>
        <dbReference type="ARBA" id="ARBA00039902"/>
    </source>
</evidence>
<keyword evidence="1" id="KW-0547">Nucleotide-binding</keyword>
<feature type="region of interest" description="Disordered" evidence="5">
    <location>
        <begin position="589"/>
        <end position="662"/>
    </location>
</feature>
<evidence type="ECO:0000259" key="6">
    <source>
        <dbReference type="Pfam" id="PF01926"/>
    </source>
</evidence>
<feature type="compositionally biased region" description="Basic residues" evidence="5">
    <location>
        <begin position="1"/>
        <end position="11"/>
    </location>
</feature>
<feature type="compositionally biased region" description="Acidic residues" evidence="5">
    <location>
        <begin position="596"/>
        <end position="615"/>
    </location>
</feature>
<dbReference type="Gene3D" id="3.40.50.300">
    <property type="entry name" value="P-loop containing nucleotide triphosphate hydrolases"/>
    <property type="match status" value="1"/>
</dbReference>
<dbReference type="PANTHER" id="PTHR45709:SF3">
    <property type="entry name" value="GUANINE NUCLEOTIDE-BINDING PROTEIN-LIKE 1"/>
    <property type="match status" value="1"/>
</dbReference>
<dbReference type="SUPFAM" id="SSF52540">
    <property type="entry name" value="P-loop containing nucleoside triphosphate hydrolases"/>
    <property type="match status" value="1"/>
</dbReference>
<keyword evidence="8" id="KW-1185">Reference proteome</keyword>
<dbReference type="Proteomes" id="UP000807353">
    <property type="component" value="Unassembled WGS sequence"/>
</dbReference>
<evidence type="ECO:0000256" key="3">
    <source>
        <dbReference type="ARBA" id="ARBA00037770"/>
    </source>
</evidence>
<comment type="function">
    <text evidence="3">Possible regulatory or functional link with the histocompatibility cluster.</text>
</comment>
<dbReference type="OrthoDB" id="61815at2759"/>
<evidence type="ECO:0000256" key="1">
    <source>
        <dbReference type="ARBA" id="ARBA00022741"/>
    </source>
</evidence>
<feature type="compositionally biased region" description="Basic and acidic residues" evidence="5">
    <location>
        <begin position="12"/>
        <end position="26"/>
    </location>
</feature>
<evidence type="ECO:0000313" key="7">
    <source>
        <dbReference type="EMBL" id="KAF9469864.1"/>
    </source>
</evidence>
<sequence length="662" mass="74924">MPRKKPTSTRQKKADVQLKRAIKRGDVPSPELIKHAHKPKTRRGPTGNSVGLAVDPSKAAVVQAARRLQSVFINLPPRFLEETKLLSSTLLLPRPLPHHAAIYVDNVNNPGTPALSCPRRPKWRFDMTKREVERNEEGMFSKWLTEIDEVMQTQQNYKVANDSLEEKENQGAHRSEPPITMPQSPPYFERNLEVWRQLWRVIEISQIILVLVDSRCPLLHFPPSLSNYLSDRQVILVLTKVDISGSVRADSWAHYFGQHYPHLRVVQVESYVEKERGADHQGGKRHQPHLATPFRRKLVDAIAEAHNTLLQPPNKIKDNPNRLKSWKPPVKQGIDWDDMMKAGGPEFGSSTKIDAFPQPKKIPNEKPMEILEYQESEYLTIGLIGQPNVGKSSLLNALFGESKVRASKTPGKTKHFQTLFWTKDVRLVDCPGLVMPNFIPMEMQVLCGILPISRISAIPSCIHYVAELLPLESIYELDHPTLSVPLIEDKRTWRSGTKLNPLREERPSNWTAMDILIAYANIRGWVTAKAGRPDIHRAGNASMTNIFAILTYSTVLRSLAEGKVGWAFWPPHTDTRVITLHGERGAGIWIPHTNSVDEESEGESEDESDSEEDRDSDSKSNETKEWEDDEEGENDSIMQKFGSRFGALLMSDEDDGKGGEHD</sequence>
<evidence type="ECO:0000313" key="8">
    <source>
        <dbReference type="Proteomes" id="UP000807353"/>
    </source>
</evidence>
<evidence type="ECO:0000256" key="5">
    <source>
        <dbReference type="SAM" id="MobiDB-lite"/>
    </source>
</evidence>
<dbReference type="AlphaFoldDB" id="A0A9P5YIE1"/>
<organism evidence="7 8">
    <name type="scientific">Collybia nuda</name>
    <dbReference type="NCBI Taxonomy" id="64659"/>
    <lineage>
        <taxon>Eukaryota</taxon>
        <taxon>Fungi</taxon>
        <taxon>Dikarya</taxon>
        <taxon>Basidiomycota</taxon>
        <taxon>Agaricomycotina</taxon>
        <taxon>Agaricomycetes</taxon>
        <taxon>Agaricomycetidae</taxon>
        <taxon>Agaricales</taxon>
        <taxon>Tricholomatineae</taxon>
        <taxon>Clitocybaceae</taxon>
        <taxon>Collybia</taxon>
    </lineage>
</organism>
<proteinExistence type="predicted"/>
<dbReference type="InterPro" id="IPR006073">
    <property type="entry name" value="GTP-bd"/>
</dbReference>
<accession>A0A9P5YIE1</accession>
<feature type="domain" description="G" evidence="6">
    <location>
        <begin position="380"/>
        <end position="434"/>
    </location>
</feature>
<dbReference type="InterPro" id="IPR043358">
    <property type="entry name" value="GNL1-like"/>
</dbReference>
<comment type="caution">
    <text evidence="7">The sequence shown here is derived from an EMBL/GenBank/DDBJ whole genome shotgun (WGS) entry which is preliminary data.</text>
</comment>
<dbReference type="Pfam" id="PF01926">
    <property type="entry name" value="MMR_HSR1"/>
    <property type="match status" value="1"/>
</dbReference>
<keyword evidence="2" id="KW-0342">GTP-binding</keyword>
<dbReference type="GO" id="GO:0005525">
    <property type="term" value="F:GTP binding"/>
    <property type="evidence" value="ECO:0007669"/>
    <property type="project" value="UniProtKB-KW"/>
</dbReference>
<dbReference type="PANTHER" id="PTHR45709">
    <property type="entry name" value="LARGE SUBUNIT GTPASE 1 HOMOLOG-RELATED"/>
    <property type="match status" value="1"/>
</dbReference>
<dbReference type="EMBL" id="MU150229">
    <property type="protein sequence ID" value="KAF9469864.1"/>
    <property type="molecule type" value="Genomic_DNA"/>
</dbReference>
<gene>
    <name evidence="7" type="ORF">BDZ94DRAFT_1151537</name>
</gene>
<evidence type="ECO:0000256" key="2">
    <source>
        <dbReference type="ARBA" id="ARBA00023134"/>
    </source>
</evidence>
<protein>
    <recommendedName>
        <fullName evidence="4">Guanine nucleotide-binding protein-like 1</fullName>
    </recommendedName>
</protein>
<feature type="compositionally biased region" description="Acidic residues" evidence="5">
    <location>
        <begin position="625"/>
        <end position="634"/>
    </location>
</feature>
<dbReference type="InterPro" id="IPR027417">
    <property type="entry name" value="P-loop_NTPase"/>
</dbReference>
<feature type="region of interest" description="Disordered" evidence="5">
    <location>
        <begin position="1"/>
        <end position="52"/>
    </location>
</feature>